<dbReference type="PROSITE" id="PS50142">
    <property type="entry name" value="RNASE_3_2"/>
    <property type="match status" value="1"/>
</dbReference>
<accession>A0A0D3KYW3</accession>
<evidence type="ECO:0000256" key="3">
    <source>
        <dbReference type="ARBA" id="ARBA00022801"/>
    </source>
</evidence>
<keyword evidence="1" id="KW-0540">Nuclease</keyword>
<protein>
    <recommendedName>
        <fullName evidence="10">RNase III domain-containing protein</fullName>
    </recommendedName>
</protein>
<evidence type="ECO:0000313" key="9">
    <source>
        <dbReference type="Proteomes" id="UP000013827"/>
    </source>
</evidence>
<feature type="domain" description="DRBM" evidence="6">
    <location>
        <begin position="133"/>
        <end position="207"/>
    </location>
</feature>
<dbReference type="GO" id="GO:0004525">
    <property type="term" value="F:ribonuclease III activity"/>
    <property type="evidence" value="ECO:0007669"/>
    <property type="project" value="InterPro"/>
</dbReference>
<dbReference type="Gene3D" id="3.30.160.20">
    <property type="match status" value="2"/>
</dbReference>
<proteinExistence type="predicted"/>
<dbReference type="PANTHER" id="PTHR11207:SF0">
    <property type="entry name" value="RIBONUCLEASE 3"/>
    <property type="match status" value="1"/>
</dbReference>
<dbReference type="SUPFAM" id="SSF69065">
    <property type="entry name" value="RNase III domain-like"/>
    <property type="match status" value="1"/>
</dbReference>
<dbReference type="GeneID" id="17286216"/>
<evidence type="ECO:0008006" key="10">
    <source>
        <dbReference type="Google" id="ProtNLM"/>
    </source>
</evidence>
<dbReference type="InterPro" id="IPR014720">
    <property type="entry name" value="dsRBD_dom"/>
</dbReference>
<dbReference type="GO" id="GO:0010468">
    <property type="term" value="P:regulation of gene expression"/>
    <property type="evidence" value="ECO:0007669"/>
    <property type="project" value="TreeGrafter"/>
</dbReference>
<keyword evidence="3" id="KW-0378">Hydrolase</keyword>
<dbReference type="Pfam" id="PF00035">
    <property type="entry name" value="dsrm"/>
    <property type="match status" value="1"/>
</dbReference>
<evidence type="ECO:0000313" key="8">
    <source>
        <dbReference type="EnsemblProtists" id="EOD40948"/>
    </source>
</evidence>
<evidence type="ECO:0000259" key="6">
    <source>
        <dbReference type="PROSITE" id="PS50137"/>
    </source>
</evidence>
<keyword evidence="9" id="KW-1185">Reference proteome</keyword>
<evidence type="ECO:0000259" key="7">
    <source>
        <dbReference type="PROSITE" id="PS50142"/>
    </source>
</evidence>
<dbReference type="RefSeq" id="XP_005793377.1">
    <property type="nucleotide sequence ID" value="XM_005793320.1"/>
</dbReference>
<dbReference type="KEGG" id="ehx:EMIHUDRAFT_121827"/>
<dbReference type="AlphaFoldDB" id="A0A0D3KYW3"/>
<dbReference type="SMART" id="SM00358">
    <property type="entry name" value="DSRM"/>
    <property type="match status" value="1"/>
</dbReference>
<dbReference type="HOGENOM" id="CLU_1258107_0_0_1"/>
<reference evidence="9" key="1">
    <citation type="journal article" date="2013" name="Nature">
        <title>Pan genome of the phytoplankton Emiliania underpins its global distribution.</title>
        <authorList>
            <person name="Read B.A."/>
            <person name="Kegel J."/>
            <person name="Klute M.J."/>
            <person name="Kuo A."/>
            <person name="Lefebvre S.C."/>
            <person name="Maumus F."/>
            <person name="Mayer C."/>
            <person name="Miller J."/>
            <person name="Monier A."/>
            <person name="Salamov A."/>
            <person name="Young J."/>
            <person name="Aguilar M."/>
            <person name="Claverie J.M."/>
            <person name="Frickenhaus S."/>
            <person name="Gonzalez K."/>
            <person name="Herman E.K."/>
            <person name="Lin Y.C."/>
            <person name="Napier J."/>
            <person name="Ogata H."/>
            <person name="Sarno A.F."/>
            <person name="Shmutz J."/>
            <person name="Schroeder D."/>
            <person name="de Vargas C."/>
            <person name="Verret F."/>
            <person name="von Dassow P."/>
            <person name="Valentin K."/>
            <person name="Van de Peer Y."/>
            <person name="Wheeler G."/>
            <person name="Dacks J.B."/>
            <person name="Delwiche C.F."/>
            <person name="Dyhrman S.T."/>
            <person name="Glockner G."/>
            <person name="John U."/>
            <person name="Richards T."/>
            <person name="Worden A.Z."/>
            <person name="Zhang X."/>
            <person name="Grigoriev I.V."/>
            <person name="Allen A.E."/>
            <person name="Bidle K."/>
            <person name="Borodovsky M."/>
            <person name="Bowler C."/>
            <person name="Brownlee C."/>
            <person name="Cock J.M."/>
            <person name="Elias M."/>
            <person name="Gladyshev V.N."/>
            <person name="Groth M."/>
            <person name="Guda C."/>
            <person name="Hadaegh A."/>
            <person name="Iglesias-Rodriguez M.D."/>
            <person name="Jenkins J."/>
            <person name="Jones B.M."/>
            <person name="Lawson T."/>
            <person name="Leese F."/>
            <person name="Lindquist E."/>
            <person name="Lobanov A."/>
            <person name="Lomsadze A."/>
            <person name="Malik S.B."/>
            <person name="Marsh M.E."/>
            <person name="Mackinder L."/>
            <person name="Mock T."/>
            <person name="Mueller-Roeber B."/>
            <person name="Pagarete A."/>
            <person name="Parker M."/>
            <person name="Probert I."/>
            <person name="Quesneville H."/>
            <person name="Raines C."/>
            <person name="Rensing S.A."/>
            <person name="Riano-Pachon D.M."/>
            <person name="Richier S."/>
            <person name="Rokitta S."/>
            <person name="Shiraiwa Y."/>
            <person name="Soanes D.M."/>
            <person name="van der Giezen M."/>
            <person name="Wahlund T.M."/>
            <person name="Williams B."/>
            <person name="Wilson W."/>
            <person name="Wolfe G."/>
            <person name="Wurch L.L."/>
        </authorList>
    </citation>
    <scope>NUCLEOTIDE SEQUENCE</scope>
</reference>
<dbReference type="EnsemblProtists" id="EOD40948">
    <property type="protein sequence ID" value="EOD40948"/>
    <property type="gene ID" value="EMIHUDRAFT_121827"/>
</dbReference>
<dbReference type="GO" id="GO:0006396">
    <property type="term" value="P:RNA processing"/>
    <property type="evidence" value="ECO:0007669"/>
    <property type="project" value="InterPro"/>
</dbReference>
<sequence>MYVVGCYINGALVASARGLSITDAQMGAALRALESLHLAPEEPEEPEEGEVLIGAAVRCGMHRCVRHKDALFEEEGSRTRGKMLADAFEAFLGALYLDRQPLGLGLAAVKAFTAATLFEEETDATVDERRWMDPKARLQHCLNEFSALTGARLSKTFELLEEFGPAHERMYVVGCYINGALVASARGLSITDAQMGAALRALESLHLAPEEPEEPEEGEV</sequence>
<dbReference type="PROSITE" id="PS50137">
    <property type="entry name" value="DS_RBD"/>
    <property type="match status" value="2"/>
</dbReference>
<organism evidence="8 9">
    <name type="scientific">Emiliania huxleyi (strain CCMP1516)</name>
    <dbReference type="NCBI Taxonomy" id="280463"/>
    <lineage>
        <taxon>Eukaryota</taxon>
        <taxon>Haptista</taxon>
        <taxon>Haptophyta</taxon>
        <taxon>Prymnesiophyceae</taxon>
        <taxon>Isochrysidales</taxon>
        <taxon>Noelaerhabdaceae</taxon>
        <taxon>Emiliania</taxon>
    </lineage>
</organism>
<dbReference type="GO" id="GO:0003725">
    <property type="term" value="F:double-stranded RNA binding"/>
    <property type="evidence" value="ECO:0007669"/>
    <property type="project" value="TreeGrafter"/>
</dbReference>
<dbReference type="Gene3D" id="1.10.1520.10">
    <property type="entry name" value="Ribonuclease III domain"/>
    <property type="match status" value="1"/>
</dbReference>
<feature type="domain" description="DRBM" evidence="6">
    <location>
        <begin position="1"/>
        <end position="38"/>
    </location>
</feature>
<name>A0A0D3KYW3_EMIH1</name>
<evidence type="ECO:0000256" key="4">
    <source>
        <dbReference type="ARBA" id="ARBA00022884"/>
    </source>
</evidence>
<keyword evidence="4 5" id="KW-0694">RNA-binding</keyword>
<evidence type="ECO:0000256" key="2">
    <source>
        <dbReference type="ARBA" id="ARBA00022759"/>
    </source>
</evidence>
<dbReference type="STRING" id="2903.R1DZZ3"/>
<evidence type="ECO:0000256" key="5">
    <source>
        <dbReference type="PROSITE-ProRule" id="PRU00266"/>
    </source>
</evidence>
<dbReference type="GO" id="GO:0005634">
    <property type="term" value="C:nucleus"/>
    <property type="evidence" value="ECO:0007669"/>
    <property type="project" value="TreeGrafter"/>
</dbReference>
<dbReference type="eggNOG" id="KOG1817">
    <property type="taxonomic scope" value="Eukaryota"/>
</dbReference>
<dbReference type="PaxDb" id="2903-EOD40948"/>
<dbReference type="PANTHER" id="PTHR11207">
    <property type="entry name" value="RIBONUCLEASE III"/>
    <property type="match status" value="1"/>
</dbReference>
<dbReference type="Proteomes" id="UP000013827">
    <property type="component" value="Unassembled WGS sequence"/>
</dbReference>
<dbReference type="InterPro" id="IPR036389">
    <property type="entry name" value="RNase_III_sf"/>
</dbReference>
<keyword evidence="2" id="KW-0255">Endonuclease</keyword>
<dbReference type="SUPFAM" id="SSF54768">
    <property type="entry name" value="dsRNA-binding domain-like"/>
    <property type="match status" value="2"/>
</dbReference>
<evidence type="ECO:0000256" key="1">
    <source>
        <dbReference type="ARBA" id="ARBA00022722"/>
    </source>
</evidence>
<feature type="domain" description="RNase III" evidence="7">
    <location>
        <begin position="49"/>
        <end position="100"/>
    </location>
</feature>
<reference evidence="8" key="2">
    <citation type="submission" date="2024-10" db="UniProtKB">
        <authorList>
            <consortium name="EnsemblProtists"/>
        </authorList>
    </citation>
    <scope>IDENTIFICATION</scope>
</reference>
<dbReference type="InterPro" id="IPR000999">
    <property type="entry name" value="RNase_III_dom"/>
</dbReference>